<dbReference type="AlphaFoldDB" id="A0A4P7XL51"/>
<name>A0A4P7XL51_9ALTE</name>
<dbReference type="RefSeq" id="WP_136549807.1">
    <property type="nucleotide sequence ID" value="NZ_CP031093.1"/>
</dbReference>
<dbReference type="GO" id="GO:0016787">
    <property type="term" value="F:hydrolase activity"/>
    <property type="evidence" value="ECO:0007669"/>
    <property type="project" value="UniProtKB-UniRule"/>
</dbReference>
<dbReference type="GO" id="GO:0046872">
    <property type="term" value="F:metal ion binding"/>
    <property type="evidence" value="ECO:0007669"/>
    <property type="project" value="UniProtKB-KW"/>
</dbReference>
<sequence>MPKPKPESTPEQQNLTVGVISDTHGLMRPEALAALDGSDLILHGGDIGKPAVLDALREVAPVEAIRGNVDTGDWAQVVPWRRNLELAGMSVHLLHNIAELEPRDVESLDAVVFGHSHKPRNETLGGVLYFNPGSAGPRRFKLPVTVGKLYLRRGHLAGEIVALPV</sequence>
<keyword evidence="2" id="KW-0479">Metal-binding</keyword>
<dbReference type="InterPro" id="IPR024654">
    <property type="entry name" value="Calcineurin-like_PHP_lpxH"/>
</dbReference>
<dbReference type="Gene3D" id="3.60.21.10">
    <property type="match status" value="1"/>
</dbReference>
<organism evidence="4 5">
    <name type="scientific">Hydrocarboniclastica marina</name>
    <dbReference type="NCBI Taxonomy" id="2259620"/>
    <lineage>
        <taxon>Bacteria</taxon>
        <taxon>Pseudomonadati</taxon>
        <taxon>Pseudomonadota</taxon>
        <taxon>Gammaproteobacteria</taxon>
        <taxon>Alteromonadales</taxon>
        <taxon>Alteromonadaceae</taxon>
        <taxon>Hydrocarboniclastica</taxon>
    </lineage>
</organism>
<dbReference type="Pfam" id="PF12850">
    <property type="entry name" value="Metallophos_2"/>
    <property type="match status" value="1"/>
</dbReference>
<dbReference type="EC" id="3.1.4.-" evidence="2"/>
<dbReference type="OrthoDB" id="9813918at2"/>
<evidence type="ECO:0000256" key="1">
    <source>
        <dbReference type="ARBA" id="ARBA00008950"/>
    </source>
</evidence>
<keyword evidence="5" id="KW-1185">Reference proteome</keyword>
<evidence type="ECO:0000313" key="5">
    <source>
        <dbReference type="Proteomes" id="UP000298049"/>
    </source>
</evidence>
<comment type="similarity">
    <text evidence="1 2">Belongs to the metallophosphoesterase superfamily. YfcE family.</text>
</comment>
<dbReference type="KEGG" id="hmi:soil367_14810"/>
<dbReference type="InterPro" id="IPR000979">
    <property type="entry name" value="Phosphodiesterase_MJ0936/Vps29"/>
</dbReference>
<dbReference type="InterPro" id="IPR029052">
    <property type="entry name" value="Metallo-depent_PP-like"/>
</dbReference>
<comment type="cofactor">
    <cofactor evidence="2">
        <name>a divalent metal cation</name>
        <dbReference type="ChEBI" id="CHEBI:60240"/>
    </cofactor>
</comment>
<accession>A0A4P7XL51</accession>
<dbReference type="SUPFAM" id="SSF56300">
    <property type="entry name" value="Metallo-dependent phosphatases"/>
    <property type="match status" value="1"/>
</dbReference>
<dbReference type="EMBL" id="CP031093">
    <property type="protein sequence ID" value="QCF27102.1"/>
    <property type="molecule type" value="Genomic_DNA"/>
</dbReference>
<dbReference type="NCBIfam" id="TIGR00040">
    <property type="entry name" value="yfcE"/>
    <property type="match status" value="1"/>
</dbReference>
<evidence type="ECO:0000259" key="3">
    <source>
        <dbReference type="Pfam" id="PF12850"/>
    </source>
</evidence>
<gene>
    <name evidence="4" type="ORF">soil367_14810</name>
</gene>
<reference evidence="4 5" key="1">
    <citation type="submission" date="2018-07" db="EMBL/GenBank/DDBJ databases">
        <title>Marsedoiliclastica nanhaica gen. nov. sp. nov., a novel marine hydrocarbonoclastic bacterium isolated from an in-situ enriched hydrocarbon-degrading consortium in deep-sea sediment.</title>
        <authorList>
            <person name="Dong C."/>
            <person name="Ma T."/>
            <person name="Liu R."/>
            <person name="Shao Z."/>
        </authorList>
    </citation>
    <scope>NUCLEOTIDE SEQUENCE [LARGE SCALE GENOMIC DNA]</scope>
    <source>
        <strain evidence="5">soil36-7</strain>
    </source>
</reference>
<proteinExistence type="inferred from homology"/>
<dbReference type="Proteomes" id="UP000298049">
    <property type="component" value="Chromosome"/>
</dbReference>
<evidence type="ECO:0000313" key="4">
    <source>
        <dbReference type="EMBL" id="QCF27102.1"/>
    </source>
</evidence>
<feature type="domain" description="Calcineurin-like phosphoesterase" evidence="3">
    <location>
        <begin position="16"/>
        <end position="148"/>
    </location>
</feature>
<evidence type="ECO:0000256" key="2">
    <source>
        <dbReference type="RuleBase" id="RU362039"/>
    </source>
</evidence>
<protein>
    <recommendedName>
        <fullName evidence="2">Phosphoesterase</fullName>
        <ecNumber evidence="2">3.1.4.-</ecNumber>
    </recommendedName>
</protein>